<organism evidence="13">
    <name type="scientific">Anisakis simplex</name>
    <name type="common">Herring worm</name>
    <dbReference type="NCBI Taxonomy" id="6269"/>
    <lineage>
        <taxon>Eukaryota</taxon>
        <taxon>Metazoa</taxon>
        <taxon>Ecdysozoa</taxon>
        <taxon>Nematoda</taxon>
        <taxon>Chromadorea</taxon>
        <taxon>Rhabditida</taxon>
        <taxon>Spirurina</taxon>
        <taxon>Ascaridomorpha</taxon>
        <taxon>Ascaridoidea</taxon>
        <taxon>Anisakidae</taxon>
        <taxon>Anisakis</taxon>
        <taxon>Anisakis simplex complex</taxon>
    </lineage>
</organism>
<gene>
    <name evidence="11" type="ORF">ASIM_LOCUS15720</name>
</gene>
<evidence type="ECO:0000256" key="9">
    <source>
        <dbReference type="PROSITE-ProRule" id="PRU00282"/>
    </source>
</evidence>
<keyword evidence="8 9" id="KW-0472">Membrane</keyword>
<feature type="repeat" description="Solcar" evidence="9">
    <location>
        <begin position="228"/>
        <end position="317"/>
    </location>
</feature>
<dbReference type="PANTHER" id="PTHR45624">
    <property type="entry name" value="MITOCHONDRIAL BASIC AMINO ACIDS TRANSPORTER-RELATED"/>
    <property type="match status" value="1"/>
</dbReference>
<dbReference type="Gene3D" id="1.50.40.10">
    <property type="entry name" value="Mitochondrial carrier domain"/>
    <property type="match status" value="2"/>
</dbReference>
<dbReference type="EMBL" id="UYRR01032510">
    <property type="protein sequence ID" value="VDK55879.1"/>
    <property type="molecule type" value="Genomic_DNA"/>
</dbReference>
<dbReference type="WBParaSite" id="ASIM_0001631301-mRNA-1">
    <property type="protein sequence ID" value="ASIM_0001631301-mRNA-1"/>
    <property type="gene ID" value="ASIM_0001631301"/>
</dbReference>
<reference evidence="11 12" key="2">
    <citation type="submission" date="2018-11" db="EMBL/GenBank/DDBJ databases">
        <authorList>
            <consortium name="Pathogen Informatics"/>
        </authorList>
    </citation>
    <scope>NUCLEOTIDE SEQUENCE [LARGE SCALE GENOMIC DNA]</scope>
</reference>
<dbReference type="InterPro" id="IPR050567">
    <property type="entry name" value="Mitochondrial_Carrier"/>
</dbReference>
<reference evidence="13" key="1">
    <citation type="submission" date="2017-02" db="UniProtKB">
        <authorList>
            <consortium name="WormBaseParasite"/>
        </authorList>
    </citation>
    <scope>IDENTIFICATION</scope>
</reference>
<evidence type="ECO:0000256" key="6">
    <source>
        <dbReference type="ARBA" id="ARBA00022989"/>
    </source>
</evidence>
<dbReference type="Pfam" id="PF00153">
    <property type="entry name" value="Mito_carr"/>
    <property type="match status" value="2"/>
</dbReference>
<protein>
    <submittedName>
        <fullName evidence="13">Solute carrier family 25 member 48</fullName>
    </submittedName>
</protein>
<proteinExistence type="inferred from homology"/>
<keyword evidence="3 10" id="KW-0813">Transport</keyword>
<comment type="subcellular location">
    <subcellularLocation>
        <location evidence="1">Mitochondrion membrane</location>
        <topology evidence="1">Multi-pass membrane protein</topology>
    </subcellularLocation>
</comment>
<dbReference type="InterPro" id="IPR023395">
    <property type="entry name" value="MCP_dom_sf"/>
</dbReference>
<sequence length="337" mass="37761">MIPVVAGGAGLLIGHPLDTVKARLQTVSTYGGMCLHEILFQYFKSRKWLMNAVEFQVSGLYRGMLVPFATVGVLHSLLFAGYGATLRLLHPGDTHIDSRKDVPMSEIALATVVGSIIQLVPAVPIEVVKTNLQVFNFLVSNFFKAIAPSSPSDYFLRKSARPLRPKFKKKESHTFGNRQQHRLIPQLLFVQFIKGGTVMFHRDVIGYLFYIPVYEFIYRHLSKSSNSDDTLAQVIAGGTAGSLCWFSVCPLEVIKNRLQTSHIPSTTSCSLSLCKYAMQLYRREGFKTFYKGGLTLIVRGFPVNAVLFVVYSKSMTLLQDGTPFNRRYNTNDNQMIT</sequence>
<dbReference type="PANTHER" id="PTHR45624:SF10">
    <property type="entry name" value="SLC (SOLUTE CARRIER) HOMOLOG"/>
    <property type="match status" value="1"/>
</dbReference>
<dbReference type="InterPro" id="IPR018108">
    <property type="entry name" value="MCP_transmembrane"/>
</dbReference>
<evidence type="ECO:0000256" key="5">
    <source>
        <dbReference type="ARBA" id="ARBA00022737"/>
    </source>
</evidence>
<evidence type="ECO:0000313" key="13">
    <source>
        <dbReference type="WBParaSite" id="ASIM_0001631301-mRNA-1"/>
    </source>
</evidence>
<dbReference type="AlphaFoldDB" id="A0A0M3K5S2"/>
<dbReference type="SUPFAM" id="SSF103506">
    <property type="entry name" value="Mitochondrial carrier"/>
    <property type="match status" value="1"/>
</dbReference>
<keyword evidence="12" id="KW-1185">Reference proteome</keyword>
<evidence type="ECO:0000256" key="7">
    <source>
        <dbReference type="ARBA" id="ARBA00023128"/>
    </source>
</evidence>
<name>A0A0M3K5S2_ANISI</name>
<dbReference type="PROSITE" id="PS50920">
    <property type="entry name" value="SOLCAR"/>
    <property type="match status" value="1"/>
</dbReference>
<evidence type="ECO:0000256" key="8">
    <source>
        <dbReference type="ARBA" id="ARBA00023136"/>
    </source>
</evidence>
<keyword evidence="6" id="KW-1133">Transmembrane helix</keyword>
<evidence type="ECO:0000256" key="3">
    <source>
        <dbReference type="ARBA" id="ARBA00022448"/>
    </source>
</evidence>
<comment type="similarity">
    <text evidence="2 10">Belongs to the mitochondrial carrier (TC 2.A.29) family.</text>
</comment>
<evidence type="ECO:0000256" key="10">
    <source>
        <dbReference type="RuleBase" id="RU000488"/>
    </source>
</evidence>
<evidence type="ECO:0000256" key="1">
    <source>
        <dbReference type="ARBA" id="ARBA00004225"/>
    </source>
</evidence>
<evidence type="ECO:0000256" key="4">
    <source>
        <dbReference type="ARBA" id="ARBA00022692"/>
    </source>
</evidence>
<evidence type="ECO:0000313" key="11">
    <source>
        <dbReference type="EMBL" id="VDK55879.1"/>
    </source>
</evidence>
<keyword evidence="5" id="KW-0677">Repeat</keyword>
<dbReference type="GO" id="GO:0031966">
    <property type="term" value="C:mitochondrial membrane"/>
    <property type="evidence" value="ECO:0007669"/>
    <property type="project" value="UniProtKB-SubCell"/>
</dbReference>
<dbReference type="OrthoDB" id="193856at2759"/>
<evidence type="ECO:0000313" key="12">
    <source>
        <dbReference type="Proteomes" id="UP000267096"/>
    </source>
</evidence>
<dbReference type="GO" id="GO:0022857">
    <property type="term" value="F:transmembrane transporter activity"/>
    <property type="evidence" value="ECO:0007669"/>
    <property type="project" value="TreeGrafter"/>
</dbReference>
<dbReference type="Proteomes" id="UP000267096">
    <property type="component" value="Unassembled WGS sequence"/>
</dbReference>
<accession>A0A0M3K5S2</accession>
<evidence type="ECO:0000256" key="2">
    <source>
        <dbReference type="ARBA" id="ARBA00006375"/>
    </source>
</evidence>
<keyword evidence="4 9" id="KW-0812">Transmembrane</keyword>
<keyword evidence="7" id="KW-0496">Mitochondrion</keyword>